<gene>
    <name evidence="2" type="ORF">TvY486_0026220</name>
</gene>
<evidence type="ECO:0000313" key="3">
    <source>
        <dbReference type="Proteomes" id="UP000009027"/>
    </source>
</evidence>
<keyword evidence="3" id="KW-1185">Reference proteome</keyword>
<dbReference type="AlphaFoldDB" id="F9WQQ3"/>
<name>F9WQQ3_TRYVY</name>
<evidence type="ECO:0000256" key="1">
    <source>
        <dbReference type="SAM" id="MobiDB-lite"/>
    </source>
</evidence>
<organism evidence="2 3">
    <name type="scientific">Trypanosoma vivax (strain Y486)</name>
    <dbReference type="NCBI Taxonomy" id="1055687"/>
    <lineage>
        <taxon>Eukaryota</taxon>
        <taxon>Discoba</taxon>
        <taxon>Euglenozoa</taxon>
        <taxon>Kinetoplastea</taxon>
        <taxon>Metakinetoplastina</taxon>
        <taxon>Trypanosomatida</taxon>
        <taxon>Trypanosomatidae</taxon>
        <taxon>Trypanosoma</taxon>
        <taxon>Duttonella</taxon>
    </lineage>
</organism>
<protein>
    <submittedName>
        <fullName evidence="2">Uncharacterized protein</fullName>
    </submittedName>
</protein>
<feature type="compositionally biased region" description="Basic and acidic residues" evidence="1">
    <location>
        <begin position="428"/>
        <end position="454"/>
    </location>
</feature>
<reference evidence="2 3" key="1">
    <citation type="journal article" date="2012" name="Proc. Natl. Acad. Sci. U.S.A.">
        <title>Antigenic diversity is generated by distinct evolutionary mechanisms in African trypanosome species.</title>
        <authorList>
            <person name="Jackson A.P."/>
            <person name="Berry A."/>
            <person name="Aslett M."/>
            <person name="Allison H.C."/>
            <person name="Burton P."/>
            <person name="Vavrova-Anderson J."/>
            <person name="Brown R."/>
            <person name="Browne H."/>
            <person name="Corton N."/>
            <person name="Hauser H."/>
            <person name="Gamble J."/>
            <person name="Gilderthorp R."/>
            <person name="Marcello L."/>
            <person name="McQuillan J."/>
            <person name="Otto T.D."/>
            <person name="Quail M.A."/>
            <person name="Sanders M.J."/>
            <person name="van Tonder A."/>
            <person name="Ginger M.L."/>
            <person name="Field M.C."/>
            <person name="Barry J.D."/>
            <person name="Hertz-Fowler C."/>
            <person name="Berriman M."/>
        </authorList>
    </citation>
    <scope>NUCLEOTIDE SEQUENCE</scope>
    <source>
        <strain evidence="2 3">Y486</strain>
    </source>
</reference>
<proteinExistence type="predicted"/>
<dbReference type="EMBL" id="CAEX01004344">
    <property type="protein sequence ID" value="CCD19885.1"/>
    <property type="molecule type" value="Genomic_DNA"/>
</dbReference>
<accession>F9WQQ3</accession>
<dbReference type="Proteomes" id="UP000009027">
    <property type="component" value="Unassembled WGS sequence"/>
</dbReference>
<feature type="region of interest" description="Disordered" evidence="1">
    <location>
        <begin position="426"/>
        <end position="458"/>
    </location>
</feature>
<feature type="region of interest" description="Disordered" evidence="1">
    <location>
        <begin position="255"/>
        <end position="287"/>
    </location>
</feature>
<feature type="compositionally biased region" description="Basic residues" evidence="1">
    <location>
        <begin position="261"/>
        <end position="271"/>
    </location>
</feature>
<feature type="compositionally biased region" description="Gly residues" evidence="1">
    <location>
        <begin position="272"/>
        <end position="284"/>
    </location>
</feature>
<evidence type="ECO:0000313" key="2">
    <source>
        <dbReference type="EMBL" id="CCD19885.1"/>
    </source>
</evidence>
<sequence length="510" mass="55429">MLCVARRWRPAGRCTLSSVVRTCHCASGQTHVMALTRCLRRGFLRPSCSLAVAHRAAGRSPESSRRKTLCWQPCMPSRVRVRVRRRAGVPVRSPHRRLVISLSFDLRWRHALSSPRSKRRGPLSQPLSFRFVPAATPSFAHAPLFGPRRRPAPRASLPVTCAVRSRCCVTHGSFACRRRRCVPGRRRRASLTASFAACACASPPFRCGERCAERGDRVEMAVAAALTTQLLGARGGLRRAMGCVDWVVRGSGEAGWGQRAGRGRRREHGRGRGGGGRSGRGAGSVGEVTRRCSGQGTWRAAGGASALKASGHSEGGWDVAWQFCRFFLESAHKMQAMFLLAVALAAAGTAVRDGSATAGDTVMEFRALCRLATALDAFKHLEASALWRGQGPVTQIEGTLHKLAGGGGGKGHAHAALGQSSVAGLNRKAAEEEGLRGKHAPREAKGRDKQDRTGSTHCFAKLKRPKHKRRHKSKRQSFWHTKLCGGKKVVRWTRAHYKQKPGQTVRVQAA</sequence>